<evidence type="ECO:0000313" key="1">
    <source>
        <dbReference type="EMBL" id="MFC7317305.1"/>
    </source>
</evidence>
<dbReference type="InterPro" id="IPR058716">
    <property type="entry name" value="WNWW_dom-containing"/>
</dbReference>
<reference evidence="1 2" key="1">
    <citation type="journal article" date="2019" name="Int. J. Syst. Evol. Microbiol.">
        <title>The Global Catalogue of Microorganisms (GCM) 10K type strain sequencing project: providing services to taxonomists for standard genome sequencing and annotation.</title>
        <authorList>
            <consortium name="The Broad Institute Genomics Platform"/>
            <consortium name="The Broad Institute Genome Sequencing Center for Infectious Disease"/>
            <person name="Wu L."/>
            <person name="Ma J."/>
        </authorList>
    </citation>
    <scope>NUCLEOTIDE SEQUENCE [LARGE SCALE GENOMIC DNA]</scope>
    <source>
        <strain evidence="1 2">PSR21</strain>
    </source>
</reference>
<evidence type="ECO:0000313" key="2">
    <source>
        <dbReference type="Proteomes" id="UP001596547"/>
    </source>
</evidence>
<accession>A0ABD6AA63</accession>
<dbReference type="GeneID" id="79316027"/>
<dbReference type="Proteomes" id="UP001596547">
    <property type="component" value="Unassembled WGS sequence"/>
</dbReference>
<comment type="caution">
    <text evidence="1">The sequence shown here is derived from an EMBL/GenBank/DDBJ whole genome shotgun (WGS) entry which is preliminary data.</text>
</comment>
<dbReference type="AlphaFoldDB" id="A0ABD6AA63"/>
<protein>
    <submittedName>
        <fullName evidence="1">Uncharacterized protein</fullName>
    </submittedName>
</protein>
<organism evidence="1 2">
    <name type="scientific">Halomarina halobia</name>
    <dbReference type="NCBI Taxonomy" id="3033386"/>
    <lineage>
        <taxon>Archaea</taxon>
        <taxon>Methanobacteriati</taxon>
        <taxon>Methanobacteriota</taxon>
        <taxon>Stenosarchaea group</taxon>
        <taxon>Halobacteria</taxon>
        <taxon>Halobacteriales</taxon>
        <taxon>Natronomonadaceae</taxon>
        <taxon>Halomarina</taxon>
    </lineage>
</organism>
<keyword evidence="2" id="KW-1185">Reference proteome</keyword>
<gene>
    <name evidence="1" type="ORF">ACFQPE_10980</name>
</gene>
<dbReference type="EMBL" id="JBHTBF010000002">
    <property type="protein sequence ID" value="MFC7317305.1"/>
    <property type="molecule type" value="Genomic_DNA"/>
</dbReference>
<proteinExistence type="predicted"/>
<sequence>MDRDELDRALATAFDPSPGERRVVARQAVDLGDSGRYESDVGAPLSPDAVVANLRDAPDGRLPERWNWWIGSLELAFGGYAEFRVRRFPDWEALR</sequence>
<dbReference type="RefSeq" id="WP_276303446.1">
    <property type="nucleotide sequence ID" value="NZ_CP119992.1"/>
</dbReference>
<name>A0ABD6AA63_9EURY</name>
<dbReference type="Pfam" id="PF26484">
    <property type="entry name" value="WNWW"/>
    <property type="match status" value="1"/>
</dbReference>